<dbReference type="InterPro" id="IPR023772">
    <property type="entry name" value="DNA-bd_HTH_TetR-type_CS"/>
</dbReference>
<accession>A0A4R6KL42</accession>
<dbReference type="Gene3D" id="1.10.357.10">
    <property type="entry name" value="Tetracycline Repressor, domain 2"/>
    <property type="match status" value="1"/>
</dbReference>
<name>A0A4R6KL42_9ACTN</name>
<sequence length="199" mass="21471">MPKVTEEHRVARRQQIVDAARTCVGEQGFHKTTMADVIRESGLSAGAVYGYFKGKDEIVAAIADDALSSVDLLFQEMLAAEGPLTPAAALRKTLDFVVSLAERHGTDVTRIGVQAWAEALHNEVIFATASAKYRMLRGHFVDVVRRAQADGTIAADANPEYVGQVMFGLIPGFILQRLILGDVTPESYSSGLAALLDKP</sequence>
<keyword evidence="3 5" id="KW-0238">DNA-binding</keyword>
<gene>
    <name evidence="7" type="ORF">EV643_10271</name>
</gene>
<evidence type="ECO:0000259" key="6">
    <source>
        <dbReference type="PROSITE" id="PS50977"/>
    </source>
</evidence>
<dbReference type="EMBL" id="SNWQ01000002">
    <property type="protein sequence ID" value="TDO52234.1"/>
    <property type="molecule type" value="Genomic_DNA"/>
</dbReference>
<dbReference type="Pfam" id="PF00440">
    <property type="entry name" value="TetR_N"/>
    <property type="match status" value="1"/>
</dbReference>
<dbReference type="Pfam" id="PF13977">
    <property type="entry name" value="TetR_C_6"/>
    <property type="match status" value="1"/>
</dbReference>
<evidence type="ECO:0000256" key="4">
    <source>
        <dbReference type="ARBA" id="ARBA00023163"/>
    </source>
</evidence>
<proteinExistence type="predicted"/>
<keyword evidence="1" id="KW-0678">Repressor</keyword>
<feature type="domain" description="HTH tetR-type" evidence="6">
    <location>
        <begin position="10"/>
        <end position="70"/>
    </location>
</feature>
<evidence type="ECO:0000256" key="5">
    <source>
        <dbReference type="PROSITE-ProRule" id="PRU00335"/>
    </source>
</evidence>
<evidence type="ECO:0000313" key="8">
    <source>
        <dbReference type="Proteomes" id="UP000295388"/>
    </source>
</evidence>
<feature type="DNA-binding region" description="H-T-H motif" evidence="5">
    <location>
        <begin position="33"/>
        <end position="52"/>
    </location>
</feature>
<dbReference type="SUPFAM" id="SSF46689">
    <property type="entry name" value="Homeodomain-like"/>
    <property type="match status" value="1"/>
</dbReference>
<dbReference type="RefSeq" id="WP_133798682.1">
    <property type="nucleotide sequence ID" value="NZ_SNWQ01000002.1"/>
</dbReference>
<protein>
    <submittedName>
        <fullName evidence="7">TetR family transcriptional regulator</fullName>
    </submittedName>
</protein>
<keyword evidence="4" id="KW-0804">Transcription</keyword>
<dbReference type="InterPro" id="IPR050109">
    <property type="entry name" value="HTH-type_TetR-like_transc_reg"/>
</dbReference>
<dbReference type="InterPro" id="IPR001647">
    <property type="entry name" value="HTH_TetR"/>
</dbReference>
<dbReference type="InterPro" id="IPR039538">
    <property type="entry name" value="BetI_C"/>
</dbReference>
<dbReference type="PRINTS" id="PR00455">
    <property type="entry name" value="HTHTETR"/>
</dbReference>
<evidence type="ECO:0000256" key="3">
    <source>
        <dbReference type="ARBA" id="ARBA00023125"/>
    </source>
</evidence>
<keyword evidence="8" id="KW-1185">Reference proteome</keyword>
<evidence type="ECO:0000256" key="1">
    <source>
        <dbReference type="ARBA" id="ARBA00022491"/>
    </source>
</evidence>
<dbReference type="AlphaFoldDB" id="A0A4R6KL42"/>
<keyword evidence="2" id="KW-0805">Transcription regulation</keyword>
<dbReference type="InterPro" id="IPR009057">
    <property type="entry name" value="Homeodomain-like_sf"/>
</dbReference>
<comment type="caution">
    <text evidence="7">The sequence shown here is derived from an EMBL/GenBank/DDBJ whole genome shotgun (WGS) entry which is preliminary data.</text>
</comment>
<dbReference type="GO" id="GO:0003700">
    <property type="term" value="F:DNA-binding transcription factor activity"/>
    <property type="evidence" value="ECO:0007669"/>
    <property type="project" value="TreeGrafter"/>
</dbReference>
<dbReference type="Proteomes" id="UP000295388">
    <property type="component" value="Unassembled WGS sequence"/>
</dbReference>
<evidence type="ECO:0000256" key="2">
    <source>
        <dbReference type="ARBA" id="ARBA00023015"/>
    </source>
</evidence>
<dbReference type="InterPro" id="IPR036271">
    <property type="entry name" value="Tet_transcr_reg_TetR-rel_C_sf"/>
</dbReference>
<organism evidence="7 8">
    <name type="scientific">Kribbella caucasensis</name>
    <dbReference type="NCBI Taxonomy" id="2512215"/>
    <lineage>
        <taxon>Bacteria</taxon>
        <taxon>Bacillati</taxon>
        <taxon>Actinomycetota</taxon>
        <taxon>Actinomycetes</taxon>
        <taxon>Propionibacteriales</taxon>
        <taxon>Kribbellaceae</taxon>
        <taxon>Kribbella</taxon>
    </lineage>
</organism>
<dbReference type="OrthoDB" id="5242390at2"/>
<dbReference type="GO" id="GO:0000976">
    <property type="term" value="F:transcription cis-regulatory region binding"/>
    <property type="evidence" value="ECO:0007669"/>
    <property type="project" value="TreeGrafter"/>
</dbReference>
<evidence type="ECO:0000313" key="7">
    <source>
        <dbReference type="EMBL" id="TDO52234.1"/>
    </source>
</evidence>
<reference evidence="7 8" key="1">
    <citation type="submission" date="2019-03" db="EMBL/GenBank/DDBJ databases">
        <title>Genomic Encyclopedia of Type Strains, Phase III (KMG-III): the genomes of soil and plant-associated and newly described type strains.</title>
        <authorList>
            <person name="Whitman W."/>
        </authorList>
    </citation>
    <scope>NUCLEOTIDE SEQUENCE [LARGE SCALE GENOMIC DNA]</scope>
    <source>
        <strain evidence="7 8">VKM Ac-2527</strain>
    </source>
</reference>
<dbReference type="PROSITE" id="PS50977">
    <property type="entry name" value="HTH_TETR_2"/>
    <property type="match status" value="1"/>
</dbReference>
<dbReference type="PANTHER" id="PTHR30055:SF229">
    <property type="entry name" value="HTH-TYPE TRANSCRIPTIONAL REPRESSOR RV1474C"/>
    <property type="match status" value="1"/>
</dbReference>
<dbReference type="PANTHER" id="PTHR30055">
    <property type="entry name" value="HTH-TYPE TRANSCRIPTIONAL REGULATOR RUTR"/>
    <property type="match status" value="1"/>
</dbReference>
<dbReference type="SUPFAM" id="SSF48498">
    <property type="entry name" value="Tetracyclin repressor-like, C-terminal domain"/>
    <property type="match status" value="1"/>
</dbReference>
<dbReference type="PROSITE" id="PS01081">
    <property type="entry name" value="HTH_TETR_1"/>
    <property type="match status" value="1"/>
</dbReference>